<dbReference type="RefSeq" id="WP_119432424.1">
    <property type="nucleotide sequence ID" value="NZ_QWGE01000003.1"/>
</dbReference>
<dbReference type="NCBIfam" id="TIGR01814">
    <property type="entry name" value="kynureninase"/>
    <property type="match status" value="1"/>
</dbReference>
<comment type="similarity">
    <text evidence="4 6">Belongs to the kynureninase family.</text>
</comment>
<dbReference type="OrthoDB" id="9812626at2"/>
<comment type="caution">
    <text evidence="4">Lacks conserved residue(s) required for the propagation of feature annotation.</text>
</comment>
<comment type="function">
    <text evidence="4 6">Catalyzes the cleavage of L-kynurenine (L-Kyn) and L-3-hydroxykynurenine (L-3OHKyn) into anthranilic acid (AA) and 3-hydroxyanthranilic acid (3-OHAA), respectively.</text>
</comment>
<dbReference type="PIRSF" id="PIRSF038800">
    <property type="entry name" value="KYNU"/>
    <property type="match status" value="1"/>
</dbReference>
<dbReference type="GO" id="GO:0097053">
    <property type="term" value="P:L-kynurenine catabolic process"/>
    <property type="evidence" value="ECO:0007669"/>
    <property type="project" value="UniProtKB-UniRule"/>
</dbReference>
<comment type="pathway">
    <text evidence="4 6">Cofactor biosynthesis; NAD(+) biosynthesis; quinolinate from L-kynurenine: step 2/3.</text>
</comment>
<reference evidence="8" key="1">
    <citation type="submission" date="2018-08" db="EMBL/GenBank/DDBJ databases">
        <title>Mucilaginibacter sp. MYSH2.</title>
        <authorList>
            <person name="Seo T."/>
        </authorList>
    </citation>
    <scope>NUCLEOTIDE SEQUENCE [LARGE SCALE GENOMIC DNA]</scope>
    <source>
        <strain evidence="8">KIRAN</strain>
    </source>
</reference>
<dbReference type="EC" id="3.7.1.3" evidence="4 5"/>
<comment type="cofactor">
    <cofactor evidence="4 6">
        <name>pyridoxal 5'-phosphate</name>
        <dbReference type="ChEBI" id="CHEBI:597326"/>
    </cofactor>
</comment>
<comment type="catalytic activity">
    <reaction evidence="6">
        <text>3-hydroxy-L-kynurenine + H2O = 3-hydroxyanthranilate + L-alanine + H(+)</text>
        <dbReference type="Rhea" id="RHEA:25143"/>
        <dbReference type="ChEBI" id="CHEBI:15377"/>
        <dbReference type="ChEBI" id="CHEBI:15378"/>
        <dbReference type="ChEBI" id="CHEBI:36559"/>
        <dbReference type="ChEBI" id="CHEBI:57972"/>
        <dbReference type="ChEBI" id="CHEBI:58125"/>
        <dbReference type="EC" id="3.7.1.3"/>
    </reaction>
</comment>
<keyword evidence="2 4" id="KW-0378">Hydrolase</keyword>
<organism evidence="7 8">
    <name type="scientific">Pontibacter oryzae</name>
    <dbReference type="NCBI Taxonomy" id="2304593"/>
    <lineage>
        <taxon>Bacteria</taxon>
        <taxon>Pseudomonadati</taxon>
        <taxon>Bacteroidota</taxon>
        <taxon>Cytophagia</taxon>
        <taxon>Cytophagales</taxon>
        <taxon>Hymenobacteraceae</taxon>
        <taxon>Pontibacter</taxon>
    </lineage>
</organism>
<dbReference type="GO" id="GO:0030429">
    <property type="term" value="F:kynureninase activity"/>
    <property type="evidence" value="ECO:0007669"/>
    <property type="project" value="UniProtKB-UniRule"/>
</dbReference>
<dbReference type="InterPro" id="IPR015422">
    <property type="entry name" value="PyrdxlP-dep_Trfase_small"/>
</dbReference>
<feature type="binding site" evidence="4">
    <location>
        <position position="105"/>
    </location>
    <ligand>
        <name>pyridoxal 5'-phosphate</name>
        <dbReference type="ChEBI" id="CHEBI:597326"/>
    </ligand>
</feature>
<comment type="pathway">
    <text evidence="4 6">Amino-acid degradation; L-kynurenine degradation; L-alanine and anthranilate from L-kynurenine: step 1/1.</text>
</comment>
<dbReference type="Proteomes" id="UP000266005">
    <property type="component" value="Unassembled WGS sequence"/>
</dbReference>
<evidence type="ECO:0000256" key="5">
    <source>
        <dbReference type="NCBIfam" id="TIGR01814"/>
    </source>
</evidence>
<evidence type="ECO:0000256" key="4">
    <source>
        <dbReference type="HAMAP-Rule" id="MF_01970"/>
    </source>
</evidence>
<feature type="binding site" evidence="4">
    <location>
        <position position="221"/>
    </location>
    <ligand>
        <name>pyridoxal 5'-phosphate</name>
        <dbReference type="ChEBI" id="CHEBI:597326"/>
    </ligand>
</feature>
<accession>A0A399S7J0</accession>
<feature type="binding site" evidence="4">
    <location>
        <begin position="133"/>
        <end position="136"/>
    </location>
    <ligand>
        <name>pyridoxal 5'-phosphate</name>
        <dbReference type="ChEBI" id="CHEBI:597326"/>
    </ligand>
</feature>
<dbReference type="GO" id="GO:0043420">
    <property type="term" value="P:anthranilate metabolic process"/>
    <property type="evidence" value="ECO:0007669"/>
    <property type="project" value="TreeGrafter"/>
</dbReference>
<dbReference type="GO" id="GO:0009435">
    <property type="term" value="P:NAD+ biosynthetic process"/>
    <property type="evidence" value="ECO:0007669"/>
    <property type="project" value="UniProtKB-UniRule"/>
</dbReference>
<dbReference type="InterPro" id="IPR010111">
    <property type="entry name" value="Kynureninase"/>
</dbReference>
<protein>
    <recommendedName>
        <fullName evidence="4 5">Kynureninase</fullName>
        <ecNumber evidence="4 5">3.7.1.3</ecNumber>
    </recommendedName>
    <alternativeName>
        <fullName evidence="4">L-kynurenine hydrolase</fullName>
    </alternativeName>
</protein>
<comment type="subunit">
    <text evidence="4 6">Homodimer.</text>
</comment>
<dbReference type="UniPathway" id="UPA00334">
    <property type="reaction ID" value="UER00455"/>
</dbReference>
<sequence length="428" mass="48261">MNYQNNLAFAQEQDKHDPLHYLRDQFYFPQVNGNDAIYFCGNSLGLQPKSAQRFIDHEMYKWANLAVEAHFKGEEPWYNYHELLGPGAARVVGAKESEVVIMNQLTVNLHLMLVSFYRPEGKRFKIITEGGAFPSDQYALETQTKFHGYNPGEAIIELFPREGEHTLRTEDILASIKEHGEELALIMMGGINYYTGQVFDMQAITKAGHEAGALVGFDLAHAAGNIPLHLHDWDVDFAVWCTYKYLNSGPGGTSGVYVHERFGNDSSIPRFAGWWGHDAQERFKMQKGFKPMQGAPGWQLSNGQILTMSVHRAALELVDEAGGMQALRAKSEKLTGYLEYLINDVEVGKDVLEMITPTDPSARGCQISLLVKQNSRLLFDKLMEAGIIVDYREPNVIRVAPTPLYNSFEEVYRFSEILHECLEGTVGR</sequence>
<dbReference type="InterPro" id="IPR015424">
    <property type="entry name" value="PyrdxlP-dep_Trfase"/>
</dbReference>
<keyword evidence="8" id="KW-1185">Reference proteome</keyword>
<dbReference type="HAMAP" id="MF_01970">
    <property type="entry name" value="Kynureninase"/>
    <property type="match status" value="1"/>
</dbReference>
<dbReference type="PANTHER" id="PTHR14084">
    <property type="entry name" value="KYNURENINASE"/>
    <property type="match status" value="1"/>
</dbReference>
<dbReference type="InterPro" id="IPR015421">
    <property type="entry name" value="PyrdxlP-dep_Trfase_major"/>
</dbReference>
<dbReference type="GO" id="GO:0019441">
    <property type="term" value="P:L-tryptophan catabolic process to kynurenine"/>
    <property type="evidence" value="ECO:0007669"/>
    <property type="project" value="TreeGrafter"/>
</dbReference>
<dbReference type="GO" id="GO:0005737">
    <property type="term" value="C:cytoplasm"/>
    <property type="evidence" value="ECO:0007669"/>
    <property type="project" value="UniProtKB-UniRule"/>
</dbReference>
<evidence type="ECO:0000256" key="3">
    <source>
        <dbReference type="ARBA" id="ARBA00022898"/>
    </source>
</evidence>
<dbReference type="GO" id="GO:0019805">
    <property type="term" value="P:quinolinate biosynthetic process"/>
    <property type="evidence" value="ECO:0007669"/>
    <property type="project" value="UniProtKB-UniRule"/>
</dbReference>
<feature type="binding site" evidence="4">
    <location>
        <position position="218"/>
    </location>
    <ligand>
        <name>pyridoxal 5'-phosphate</name>
        <dbReference type="ChEBI" id="CHEBI:597326"/>
    </ligand>
</feature>
<evidence type="ECO:0000256" key="2">
    <source>
        <dbReference type="ARBA" id="ARBA00022801"/>
    </source>
</evidence>
<dbReference type="EMBL" id="QWGE01000003">
    <property type="protein sequence ID" value="RIJ37767.1"/>
    <property type="molecule type" value="Genomic_DNA"/>
</dbReference>
<proteinExistence type="inferred from homology"/>
<dbReference type="GO" id="GO:0030170">
    <property type="term" value="F:pyridoxal phosphate binding"/>
    <property type="evidence" value="ECO:0007669"/>
    <property type="project" value="UniProtKB-UniRule"/>
</dbReference>
<feature type="modified residue" description="N6-(pyridoxal phosphate)lysine" evidence="4">
    <location>
        <position position="244"/>
    </location>
</feature>
<gene>
    <name evidence="4 7" type="primary">kynU</name>
    <name evidence="7" type="ORF">D1627_11780</name>
</gene>
<evidence type="ECO:0000313" key="7">
    <source>
        <dbReference type="EMBL" id="RIJ37767.1"/>
    </source>
</evidence>
<evidence type="ECO:0000313" key="8">
    <source>
        <dbReference type="Proteomes" id="UP000266005"/>
    </source>
</evidence>
<dbReference type="AlphaFoldDB" id="A0A399S7J0"/>
<keyword evidence="1 4" id="KW-0662">Pyridine nucleotide biosynthesis</keyword>
<feature type="binding site" evidence="4">
    <location>
        <position position="243"/>
    </location>
    <ligand>
        <name>pyridoxal 5'-phosphate</name>
        <dbReference type="ChEBI" id="CHEBI:597326"/>
    </ligand>
</feature>
<evidence type="ECO:0000256" key="6">
    <source>
        <dbReference type="PIRNR" id="PIRNR038800"/>
    </source>
</evidence>
<dbReference type="SUPFAM" id="SSF53383">
    <property type="entry name" value="PLP-dependent transferases"/>
    <property type="match status" value="1"/>
</dbReference>
<dbReference type="Gene3D" id="3.90.1150.10">
    <property type="entry name" value="Aspartate Aminotransferase, domain 1"/>
    <property type="match status" value="1"/>
</dbReference>
<feature type="binding site" evidence="4">
    <location>
        <position position="106"/>
    </location>
    <ligand>
        <name>pyridoxal 5'-phosphate</name>
        <dbReference type="ChEBI" id="CHEBI:597326"/>
    </ligand>
</feature>
<comment type="catalytic activity">
    <reaction evidence="4 6">
        <text>L-kynurenine + H2O = anthranilate + L-alanine + H(+)</text>
        <dbReference type="Rhea" id="RHEA:16813"/>
        <dbReference type="ChEBI" id="CHEBI:15377"/>
        <dbReference type="ChEBI" id="CHEBI:15378"/>
        <dbReference type="ChEBI" id="CHEBI:16567"/>
        <dbReference type="ChEBI" id="CHEBI:57959"/>
        <dbReference type="ChEBI" id="CHEBI:57972"/>
        <dbReference type="EC" id="3.7.1.3"/>
    </reaction>
</comment>
<dbReference type="FunFam" id="3.40.640.10:FF:000031">
    <property type="entry name" value="Kynureninase"/>
    <property type="match status" value="1"/>
</dbReference>
<name>A0A399S7J0_9BACT</name>
<dbReference type="Gene3D" id="3.40.640.10">
    <property type="entry name" value="Type I PLP-dependent aspartate aminotransferase-like (Major domain)"/>
    <property type="match status" value="1"/>
</dbReference>
<feature type="binding site" evidence="4">
    <location>
        <position position="274"/>
    </location>
    <ligand>
        <name>pyridoxal 5'-phosphate</name>
        <dbReference type="ChEBI" id="CHEBI:597326"/>
    </ligand>
</feature>
<feature type="binding site" evidence="4">
    <location>
        <position position="302"/>
    </location>
    <ligand>
        <name>pyridoxal 5'-phosphate</name>
        <dbReference type="ChEBI" id="CHEBI:597326"/>
    </ligand>
</feature>
<dbReference type="PANTHER" id="PTHR14084:SF0">
    <property type="entry name" value="KYNURENINASE"/>
    <property type="match status" value="1"/>
</dbReference>
<keyword evidence="3 4" id="KW-0663">Pyridoxal phosphate</keyword>
<comment type="caution">
    <text evidence="7">The sequence shown here is derived from an EMBL/GenBank/DDBJ whole genome shotgun (WGS) entry which is preliminary data.</text>
</comment>
<dbReference type="Pfam" id="PF22580">
    <property type="entry name" value="KYNU_C"/>
    <property type="match status" value="1"/>
</dbReference>
<dbReference type="UniPathway" id="UPA00253">
    <property type="reaction ID" value="UER00329"/>
</dbReference>
<evidence type="ECO:0000256" key="1">
    <source>
        <dbReference type="ARBA" id="ARBA00022642"/>
    </source>
</evidence>